<comment type="caution">
    <text evidence="9">The sequence shown here is derived from an EMBL/GenBank/DDBJ whole genome shotgun (WGS) entry which is preliminary data.</text>
</comment>
<keyword evidence="9" id="KW-0675">Receptor</keyword>
<keyword evidence="2 6" id="KW-0812">Transmembrane</keyword>
<feature type="transmembrane region" description="Helical" evidence="6">
    <location>
        <begin position="408"/>
        <end position="428"/>
    </location>
</feature>
<evidence type="ECO:0000256" key="4">
    <source>
        <dbReference type="ARBA" id="ARBA00023136"/>
    </source>
</evidence>
<dbReference type="InterPro" id="IPR025969">
    <property type="entry name" value="ABA_GPCR_dom"/>
</dbReference>
<dbReference type="InterPro" id="IPR022535">
    <property type="entry name" value="Golgi_pH-regulator_cons_dom"/>
</dbReference>
<evidence type="ECO:0000313" key="9">
    <source>
        <dbReference type="EMBL" id="KAJ7607545.1"/>
    </source>
</evidence>
<feature type="transmembrane region" description="Helical" evidence="6">
    <location>
        <begin position="151"/>
        <end position="168"/>
    </location>
</feature>
<comment type="subcellular location">
    <subcellularLocation>
        <location evidence="1">Membrane</location>
        <topology evidence="1">Multi-pass membrane protein</topology>
    </subcellularLocation>
</comment>
<organism evidence="9 10">
    <name type="scientific">Roridomyces roridus</name>
    <dbReference type="NCBI Taxonomy" id="1738132"/>
    <lineage>
        <taxon>Eukaryota</taxon>
        <taxon>Fungi</taxon>
        <taxon>Dikarya</taxon>
        <taxon>Basidiomycota</taxon>
        <taxon>Agaricomycotina</taxon>
        <taxon>Agaricomycetes</taxon>
        <taxon>Agaricomycetidae</taxon>
        <taxon>Agaricales</taxon>
        <taxon>Marasmiineae</taxon>
        <taxon>Mycenaceae</taxon>
        <taxon>Roridomyces</taxon>
    </lineage>
</organism>
<dbReference type="PANTHER" id="PTHR15948">
    <property type="entry name" value="G-PROTEIN COUPLED RECEPTOR 89-RELATED"/>
    <property type="match status" value="1"/>
</dbReference>
<proteinExistence type="predicted"/>
<dbReference type="Pfam" id="PF12430">
    <property type="entry name" value="ABA_GPCR"/>
    <property type="match status" value="1"/>
</dbReference>
<protein>
    <submittedName>
        <fullName evidence="9">G protein-coupled receptor 89</fullName>
    </submittedName>
</protein>
<evidence type="ECO:0000259" key="7">
    <source>
        <dbReference type="Pfam" id="PF12430"/>
    </source>
</evidence>
<dbReference type="InterPro" id="IPR015672">
    <property type="entry name" value="GPHR/GTG"/>
</dbReference>
<dbReference type="PANTHER" id="PTHR15948:SF0">
    <property type="entry name" value="GOLGI PH REGULATOR A-RELATED"/>
    <property type="match status" value="1"/>
</dbReference>
<dbReference type="EMBL" id="JARKIF010000049">
    <property type="protein sequence ID" value="KAJ7607545.1"/>
    <property type="molecule type" value="Genomic_DNA"/>
</dbReference>
<keyword evidence="3 6" id="KW-1133">Transmembrane helix</keyword>
<feature type="transmembrane region" description="Helical" evidence="6">
    <location>
        <begin position="379"/>
        <end position="396"/>
    </location>
</feature>
<evidence type="ECO:0000256" key="5">
    <source>
        <dbReference type="SAM" id="Coils"/>
    </source>
</evidence>
<name>A0AAD7B211_9AGAR</name>
<dbReference type="GO" id="GO:0016020">
    <property type="term" value="C:membrane"/>
    <property type="evidence" value="ECO:0007669"/>
    <property type="project" value="UniProtKB-SubCell"/>
</dbReference>
<feature type="transmembrane region" description="Helical" evidence="6">
    <location>
        <begin position="117"/>
        <end position="139"/>
    </location>
</feature>
<feature type="transmembrane region" description="Helical" evidence="6">
    <location>
        <begin position="188"/>
        <end position="211"/>
    </location>
</feature>
<feature type="transmembrane region" description="Helical" evidence="6">
    <location>
        <begin position="312"/>
        <end position="337"/>
    </location>
</feature>
<dbReference type="Pfam" id="PF12537">
    <property type="entry name" value="GPHR_N"/>
    <property type="match status" value="1"/>
</dbReference>
<feature type="domain" description="Abscisic acid G-protein coupled receptor-like" evidence="7">
    <location>
        <begin position="304"/>
        <end position="482"/>
    </location>
</feature>
<gene>
    <name evidence="9" type="ORF">FB45DRAFT_395625</name>
</gene>
<keyword evidence="5" id="KW-0175">Coiled coil</keyword>
<feature type="coiled-coil region" evidence="5">
    <location>
        <begin position="225"/>
        <end position="256"/>
    </location>
</feature>
<evidence type="ECO:0000259" key="8">
    <source>
        <dbReference type="Pfam" id="PF12537"/>
    </source>
</evidence>
<evidence type="ECO:0000313" key="10">
    <source>
        <dbReference type="Proteomes" id="UP001221142"/>
    </source>
</evidence>
<dbReference type="Proteomes" id="UP001221142">
    <property type="component" value="Unassembled WGS sequence"/>
</dbReference>
<reference evidence="9" key="1">
    <citation type="submission" date="2023-03" db="EMBL/GenBank/DDBJ databases">
        <title>Massive genome expansion in bonnet fungi (Mycena s.s.) driven by repeated elements and novel gene families across ecological guilds.</title>
        <authorList>
            <consortium name="Lawrence Berkeley National Laboratory"/>
            <person name="Harder C.B."/>
            <person name="Miyauchi S."/>
            <person name="Viragh M."/>
            <person name="Kuo A."/>
            <person name="Thoen E."/>
            <person name="Andreopoulos B."/>
            <person name="Lu D."/>
            <person name="Skrede I."/>
            <person name="Drula E."/>
            <person name="Henrissat B."/>
            <person name="Morin E."/>
            <person name="Kohler A."/>
            <person name="Barry K."/>
            <person name="LaButti K."/>
            <person name="Morin E."/>
            <person name="Salamov A."/>
            <person name="Lipzen A."/>
            <person name="Mereny Z."/>
            <person name="Hegedus B."/>
            <person name="Baldrian P."/>
            <person name="Stursova M."/>
            <person name="Weitz H."/>
            <person name="Taylor A."/>
            <person name="Grigoriev I.V."/>
            <person name="Nagy L.G."/>
            <person name="Martin F."/>
            <person name="Kauserud H."/>
        </authorList>
    </citation>
    <scope>NUCLEOTIDE SEQUENCE</scope>
    <source>
        <strain evidence="9">9284</strain>
    </source>
</reference>
<evidence type="ECO:0000256" key="1">
    <source>
        <dbReference type="ARBA" id="ARBA00004141"/>
    </source>
</evidence>
<accession>A0AAD7B211</accession>
<feature type="transmembrane region" description="Helical" evidence="6">
    <location>
        <begin position="72"/>
        <end position="97"/>
    </location>
</feature>
<evidence type="ECO:0000256" key="3">
    <source>
        <dbReference type="ARBA" id="ARBA00022989"/>
    </source>
</evidence>
<sequence>MTVEQLTEMGILVLLRATIFFSCRKYLLRSLYADLQDLSGVEYASNHHRDPLPSPITQTIRDSRKPQGKTEILYSTLSSSVFAGCFSESCLLFLLLMLQGADTFSPSTRLLNWRLSLFLLLACILVLVPAFTSLLLTVGPDTSSARLMPRILFSTLCVALYLLLFSFIPLPASLSVSDTLSATLSRLIVLGTLILGLLSGFGAVSSSWAFLPSKRTAIVPTEQDVATAEYALSSVRDDLERKQEEARRKAAAAAQQGQGSWVSRVMPTFRGDEDKLELQGLETLEYEMSRSLDDLRHRRAIAKFSHTFRGRLLSIGGTLFAVYCLTRYLSCLVNIFFPRTSTSPTMSYPDIVTSILANVLQHLWPEVHLEDVARATRHLSLMLVGVIVMTSIRLVLRSVTRALRLPSRTVGASLMLLLLAQLMVTYLLSTLVQLRASFPPPPTDDDNLFSTIPDFQSGFSKLFDRAFFVSASCALGMRWVADKLGGTPD</sequence>
<evidence type="ECO:0000256" key="6">
    <source>
        <dbReference type="SAM" id="Phobius"/>
    </source>
</evidence>
<dbReference type="AlphaFoldDB" id="A0AAD7B211"/>
<feature type="domain" description="Golgi pH regulator conserved" evidence="8">
    <location>
        <begin position="179"/>
        <end position="245"/>
    </location>
</feature>
<keyword evidence="4 6" id="KW-0472">Membrane</keyword>
<evidence type="ECO:0000256" key="2">
    <source>
        <dbReference type="ARBA" id="ARBA00022692"/>
    </source>
</evidence>
<keyword evidence="10" id="KW-1185">Reference proteome</keyword>